<evidence type="ECO:0000313" key="4">
    <source>
        <dbReference type="Proteomes" id="UP000503088"/>
    </source>
</evidence>
<keyword evidence="1" id="KW-0677">Repeat</keyword>
<dbReference type="KEGG" id="kpul:GXN76_00645"/>
<keyword evidence="4" id="KW-1185">Reference proteome</keyword>
<dbReference type="InterPro" id="IPR039448">
    <property type="entry name" value="Beta_helix"/>
</dbReference>
<dbReference type="InterPro" id="IPR006626">
    <property type="entry name" value="PbH1"/>
</dbReference>
<dbReference type="SUPFAM" id="SSF51126">
    <property type="entry name" value="Pectin lyase-like"/>
    <property type="match status" value="2"/>
</dbReference>
<dbReference type="GO" id="GO:0006511">
    <property type="term" value="P:ubiquitin-dependent protein catabolic process"/>
    <property type="evidence" value="ECO:0007669"/>
    <property type="project" value="TreeGrafter"/>
</dbReference>
<protein>
    <recommendedName>
        <fullName evidence="2">Right handed beta helix domain-containing protein</fullName>
    </recommendedName>
</protein>
<dbReference type="Proteomes" id="UP000503088">
    <property type="component" value="Chromosome"/>
</dbReference>
<evidence type="ECO:0000313" key="3">
    <source>
        <dbReference type="EMBL" id="QKG83111.1"/>
    </source>
</evidence>
<name>A0A7D4BN80_9BACL</name>
<reference evidence="3 4" key="1">
    <citation type="submission" date="2020-01" db="EMBL/GenBank/DDBJ databases">
        <authorList>
            <person name="Gulvik C.A."/>
            <person name="Batra D.G."/>
        </authorList>
    </citation>
    <scope>NUCLEOTIDE SEQUENCE [LARGE SCALE GENOMIC DNA]</scope>
    <source>
        <strain evidence="3 4">W9323</strain>
    </source>
</reference>
<dbReference type="Pfam" id="PF13229">
    <property type="entry name" value="Beta_helix"/>
    <property type="match status" value="1"/>
</dbReference>
<accession>A0A7D4BN80</accession>
<sequence length="491" mass="53202">MTDIIVSKHEPGGYQSISEALEVAPSGARITVKPGLYEEQIVLDKEVTIVGDGPVEEIRVRTSNLNVIVQNEDVFTVLEGLTIELGRSDEDLVCIYVEQGKIILNRCQISSEAGISVVGDRSSWIIAEDCHIHSYHSNSFYLTQDASGGLKNCTLSAGPEEPCVVVSDSNFFQMRGCQISGGSIGLWVTDGTEGAKIKQCVIQGSSKIAVVVDEGSDVEFEDCHIRDGKHGVYFSKKARSRMRNCKFTGYEPDPAVYIDQEAHPQLVSCEVETGVYLTQSGRGLLQDCTIHGSDDQAAVAIMDGADPKLLNCRILNSANNGVYVSEGRGVLDGCLIQGFHASAGLTLTQGAETVVRRSRLEQNRFAVDADEGGKGKIFDTVMVESEVAVQVKGESDLALTRCQLSQGELGVGVNGNSRLLLDSCTLDHFGEDTLYIENSEVVMQDCHLSKGEENGVSLVGKSRLVGTKTKMEGFKREILLSEDSEIQMDEE</sequence>
<dbReference type="EMBL" id="CP048104">
    <property type="protein sequence ID" value="QKG83111.1"/>
    <property type="molecule type" value="Genomic_DNA"/>
</dbReference>
<feature type="domain" description="Right handed beta helix" evidence="2">
    <location>
        <begin position="190"/>
        <end position="352"/>
    </location>
</feature>
<dbReference type="InterPro" id="IPR012334">
    <property type="entry name" value="Pectin_lyas_fold"/>
</dbReference>
<dbReference type="PANTHER" id="PTHR22990:SF15">
    <property type="entry name" value="F-BOX ONLY PROTEIN 10"/>
    <property type="match status" value="1"/>
</dbReference>
<dbReference type="InterPro" id="IPR051550">
    <property type="entry name" value="SCF-Subunits/Alg-Epimerases"/>
</dbReference>
<dbReference type="SMART" id="SM00710">
    <property type="entry name" value="PbH1"/>
    <property type="match status" value="6"/>
</dbReference>
<proteinExistence type="predicted"/>
<dbReference type="Gene3D" id="2.160.20.10">
    <property type="entry name" value="Single-stranded right-handed beta-helix, Pectin lyase-like"/>
    <property type="match status" value="2"/>
</dbReference>
<organism evidence="3 4">
    <name type="scientific">Kroppenstedtia pulmonis</name>
    <dbReference type="NCBI Taxonomy" id="1380685"/>
    <lineage>
        <taxon>Bacteria</taxon>
        <taxon>Bacillati</taxon>
        <taxon>Bacillota</taxon>
        <taxon>Bacilli</taxon>
        <taxon>Bacillales</taxon>
        <taxon>Thermoactinomycetaceae</taxon>
        <taxon>Kroppenstedtia</taxon>
    </lineage>
</organism>
<evidence type="ECO:0000259" key="2">
    <source>
        <dbReference type="Pfam" id="PF13229"/>
    </source>
</evidence>
<dbReference type="PANTHER" id="PTHR22990">
    <property type="entry name" value="F-BOX ONLY PROTEIN"/>
    <property type="match status" value="1"/>
</dbReference>
<evidence type="ECO:0000256" key="1">
    <source>
        <dbReference type="ARBA" id="ARBA00022737"/>
    </source>
</evidence>
<gene>
    <name evidence="3" type="ORF">GXN76_00645</name>
</gene>
<dbReference type="RefSeq" id="WP_173219230.1">
    <property type="nucleotide sequence ID" value="NZ_CP048104.1"/>
</dbReference>
<dbReference type="AlphaFoldDB" id="A0A7D4BN80"/>
<dbReference type="InterPro" id="IPR011050">
    <property type="entry name" value="Pectin_lyase_fold/virulence"/>
</dbReference>